<evidence type="ECO:0000313" key="2">
    <source>
        <dbReference type="EMBL" id="SVA26426.1"/>
    </source>
</evidence>
<name>A0A381UDZ0_9ZZZZ</name>
<proteinExistence type="predicted"/>
<organism evidence="2">
    <name type="scientific">marine metagenome</name>
    <dbReference type="NCBI Taxonomy" id="408172"/>
    <lineage>
        <taxon>unclassified sequences</taxon>
        <taxon>metagenomes</taxon>
        <taxon>ecological metagenomes</taxon>
    </lineage>
</organism>
<feature type="region of interest" description="Disordered" evidence="1">
    <location>
        <begin position="327"/>
        <end position="367"/>
    </location>
</feature>
<feature type="compositionally biased region" description="Basic residues" evidence="1">
    <location>
        <begin position="338"/>
        <end position="367"/>
    </location>
</feature>
<gene>
    <name evidence="2" type="ORF">METZ01_LOCUS79280</name>
</gene>
<accession>A0A381UDZ0</accession>
<feature type="compositionally biased region" description="Basic and acidic residues" evidence="1">
    <location>
        <begin position="328"/>
        <end position="337"/>
    </location>
</feature>
<protein>
    <submittedName>
        <fullName evidence="2">Uncharacterized protein</fullName>
    </submittedName>
</protein>
<dbReference type="AlphaFoldDB" id="A0A381UDZ0"/>
<evidence type="ECO:0000256" key="1">
    <source>
        <dbReference type="SAM" id="MobiDB-lite"/>
    </source>
</evidence>
<sequence>MESIKIDFVNIFTLLEKENKNPEMYVLLKKIYQKINLNQNVLLNFQNNYKEHKESLHNLKIFNKTNFQEVFENMEAEKQKTIVDSFKNINEKIQNYLLTGKAVIVHKEEEHKCDNECSHMDMNNIFNSKKMQKLLKNKKARSNLEHQLRRTTGMRNASLEEMLSENLPKQHKTMIDNLLNNSTIKKLQETFLNEDNLMKIKNIFLKLIEKEEVKTELDKFRCIVNEDDFLKCFTEIYNKFQETGDLKSLEKIMTENVVLKNIIEKFEKCLKDDIININTIKTLLETLVQDFMVEVKKLNLIQEADVSSLRKLTKQFAMMKDLFGPEPVNEKAKEEKKIQRRNNARKKYRRQLRKKYKSGNKKKKDKN</sequence>
<reference evidence="2" key="1">
    <citation type="submission" date="2018-05" db="EMBL/GenBank/DDBJ databases">
        <authorList>
            <person name="Lanie J.A."/>
            <person name="Ng W.-L."/>
            <person name="Kazmierczak K.M."/>
            <person name="Andrzejewski T.M."/>
            <person name="Davidsen T.M."/>
            <person name="Wayne K.J."/>
            <person name="Tettelin H."/>
            <person name="Glass J.I."/>
            <person name="Rusch D."/>
            <person name="Podicherti R."/>
            <person name="Tsui H.-C.T."/>
            <person name="Winkler M.E."/>
        </authorList>
    </citation>
    <scope>NUCLEOTIDE SEQUENCE</scope>
</reference>
<dbReference type="EMBL" id="UINC01006254">
    <property type="protein sequence ID" value="SVA26426.1"/>
    <property type="molecule type" value="Genomic_DNA"/>
</dbReference>